<feature type="binding site" evidence="4">
    <location>
        <position position="221"/>
    </location>
    <ligand>
        <name>Mg(2+)</name>
        <dbReference type="ChEBI" id="CHEBI:18420"/>
        <label>1</label>
        <note>catalytic</note>
    </ligand>
</feature>
<reference evidence="5 6" key="1">
    <citation type="submission" date="2017-09" db="EMBL/GenBank/DDBJ databases">
        <title>Depth-based differentiation of microbial function through sediment-hosted aquifers and enrichment of novel symbionts in the deep terrestrial subsurface.</title>
        <authorList>
            <person name="Probst A.J."/>
            <person name="Ladd B."/>
            <person name="Jarett J.K."/>
            <person name="Geller-Mcgrath D.E."/>
            <person name="Sieber C.M."/>
            <person name="Emerson J.B."/>
            <person name="Anantharaman K."/>
            <person name="Thomas B.C."/>
            <person name="Malmstrom R."/>
            <person name="Stieglmeier M."/>
            <person name="Klingl A."/>
            <person name="Woyke T."/>
            <person name="Ryan C.M."/>
            <person name="Banfield J.F."/>
        </authorList>
    </citation>
    <scope>NUCLEOTIDE SEQUENCE [LARGE SCALE GENOMIC DNA]</scope>
    <source>
        <strain evidence="5">CG11_big_fil_rev_8_21_14_0_20_36_8</strain>
    </source>
</reference>
<evidence type="ECO:0008006" key="7">
    <source>
        <dbReference type="Google" id="ProtNLM"/>
    </source>
</evidence>
<dbReference type="EMBL" id="PCVM01000016">
    <property type="protein sequence ID" value="PIQ73759.1"/>
    <property type="molecule type" value="Genomic_DNA"/>
</dbReference>
<dbReference type="GO" id="GO:0046872">
    <property type="term" value="F:metal ion binding"/>
    <property type="evidence" value="ECO:0007669"/>
    <property type="project" value="UniProtKB-KW"/>
</dbReference>
<evidence type="ECO:0000313" key="6">
    <source>
        <dbReference type="Proteomes" id="UP000231056"/>
    </source>
</evidence>
<evidence type="ECO:0000256" key="2">
    <source>
        <dbReference type="ARBA" id="ARBA00022801"/>
    </source>
</evidence>
<accession>A0A2M6IV06</accession>
<comment type="cofactor">
    <cofactor evidence="4">
        <name>Mg(2+)</name>
        <dbReference type="ChEBI" id="CHEBI:18420"/>
    </cofactor>
</comment>
<evidence type="ECO:0000256" key="3">
    <source>
        <dbReference type="ARBA" id="ARBA00022842"/>
    </source>
</evidence>
<dbReference type="GO" id="GO:0046854">
    <property type="term" value="P:phosphatidylinositol phosphate biosynthetic process"/>
    <property type="evidence" value="ECO:0007669"/>
    <property type="project" value="InterPro"/>
</dbReference>
<feature type="binding site" evidence="4">
    <location>
        <position position="92"/>
    </location>
    <ligand>
        <name>Mg(2+)</name>
        <dbReference type="ChEBI" id="CHEBI:18420"/>
        <label>1</label>
        <note>catalytic</note>
    </ligand>
</feature>
<organism evidence="5 6">
    <name type="scientific">Candidatus Roizmanbacteria bacterium CG11_big_fil_rev_8_21_14_0_20_36_8</name>
    <dbReference type="NCBI Taxonomy" id="1974856"/>
    <lineage>
        <taxon>Bacteria</taxon>
        <taxon>Candidatus Roizmaniibacteriota</taxon>
    </lineage>
</organism>
<gene>
    <name evidence="5" type="ORF">COV58_00800</name>
</gene>
<feature type="binding site" evidence="4">
    <location>
        <position position="77"/>
    </location>
    <ligand>
        <name>Mg(2+)</name>
        <dbReference type="ChEBI" id="CHEBI:18420"/>
        <label>1</label>
        <note>catalytic</note>
    </ligand>
</feature>
<sequence>MCYTHGMIEIMKEAALAAGEIQKKYFRKGKLNIRSKTDHQNIITIADCESQDAIKQTILKALIGTGIPTQDIGFIGEEDLNTPVAKHMFVIDPIDGTSNFASGLDYFCSSIAYFNDGALTAGVIYRPILNDMYFAELGKGSYLLRNGKETKLQILDFESKNQLIISNLWKTFHERTIDIVDKLLPNYRGARILGAIALDIVLVAENSVGLTIGDVGPWIWDLAAAQLIIKEAGGGLHDWNGEPIQLDVSQIMIQYPVLACHPSRVSKILTAIHD</sequence>
<feature type="binding site" evidence="4">
    <location>
        <position position="95"/>
    </location>
    <ligand>
        <name>Mg(2+)</name>
        <dbReference type="ChEBI" id="CHEBI:18420"/>
        <label>1</label>
        <note>catalytic</note>
    </ligand>
</feature>
<feature type="binding site" evidence="4">
    <location>
        <position position="94"/>
    </location>
    <ligand>
        <name>Mg(2+)</name>
        <dbReference type="ChEBI" id="CHEBI:18420"/>
        <label>1</label>
        <note>catalytic</note>
    </ligand>
</feature>
<comment type="caution">
    <text evidence="5">The sequence shown here is derived from an EMBL/GenBank/DDBJ whole genome shotgun (WGS) entry which is preliminary data.</text>
</comment>
<dbReference type="AlphaFoldDB" id="A0A2M6IV06"/>
<dbReference type="Gene3D" id="3.40.190.80">
    <property type="match status" value="1"/>
</dbReference>
<dbReference type="PRINTS" id="PR00377">
    <property type="entry name" value="IMPHPHTASES"/>
</dbReference>
<dbReference type="Gene3D" id="3.30.540.10">
    <property type="entry name" value="Fructose-1,6-Bisphosphatase, subunit A, domain 1"/>
    <property type="match status" value="1"/>
</dbReference>
<keyword evidence="1 4" id="KW-0479">Metal-binding</keyword>
<dbReference type="GO" id="GO:0008934">
    <property type="term" value="F:inositol monophosphate 1-phosphatase activity"/>
    <property type="evidence" value="ECO:0007669"/>
    <property type="project" value="TreeGrafter"/>
</dbReference>
<dbReference type="PROSITE" id="PS00629">
    <property type="entry name" value="IMP_1"/>
    <property type="match status" value="1"/>
</dbReference>
<dbReference type="PANTHER" id="PTHR20854:SF4">
    <property type="entry name" value="INOSITOL-1-MONOPHOSPHATASE-RELATED"/>
    <property type="match status" value="1"/>
</dbReference>
<evidence type="ECO:0000256" key="4">
    <source>
        <dbReference type="PIRSR" id="PIRSR600760-2"/>
    </source>
</evidence>
<dbReference type="Proteomes" id="UP000231056">
    <property type="component" value="Unassembled WGS sequence"/>
</dbReference>
<protein>
    <recommendedName>
        <fullName evidence="7">Inositol-phosphate phosphatase</fullName>
    </recommendedName>
</protein>
<dbReference type="GO" id="GO:0006020">
    <property type="term" value="P:inositol metabolic process"/>
    <property type="evidence" value="ECO:0007669"/>
    <property type="project" value="TreeGrafter"/>
</dbReference>
<dbReference type="InterPro" id="IPR000760">
    <property type="entry name" value="Inositol_monophosphatase-like"/>
</dbReference>
<evidence type="ECO:0000256" key="1">
    <source>
        <dbReference type="ARBA" id="ARBA00022723"/>
    </source>
</evidence>
<keyword evidence="3 4" id="KW-0460">Magnesium</keyword>
<dbReference type="InterPro" id="IPR020550">
    <property type="entry name" value="Inositol_monophosphatase_CS"/>
</dbReference>
<dbReference type="PANTHER" id="PTHR20854">
    <property type="entry name" value="INOSITOL MONOPHOSPHATASE"/>
    <property type="match status" value="1"/>
</dbReference>
<evidence type="ECO:0000313" key="5">
    <source>
        <dbReference type="EMBL" id="PIQ73759.1"/>
    </source>
</evidence>
<dbReference type="PROSITE" id="PS00630">
    <property type="entry name" value="IMP_2"/>
    <property type="match status" value="1"/>
</dbReference>
<dbReference type="GO" id="GO:0007165">
    <property type="term" value="P:signal transduction"/>
    <property type="evidence" value="ECO:0007669"/>
    <property type="project" value="TreeGrafter"/>
</dbReference>
<proteinExistence type="predicted"/>
<dbReference type="Pfam" id="PF00459">
    <property type="entry name" value="Inositol_P"/>
    <property type="match status" value="1"/>
</dbReference>
<keyword evidence="2" id="KW-0378">Hydrolase</keyword>
<dbReference type="SUPFAM" id="SSF56655">
    <property type="entry name" value="Carbohydrate phosphatase"/>
    <property type="match status" value="1"/>
</dbReference>
<name>A0A2M6IV06_9BACT</name>
<dbReference type="InterPro" id="IPR020583">
    <property type="entry name" value="Inositol_monoP_metal-BS"/>
</dbReference>